<dbReference type="Proteomes" id="UP000474565">
    <property type="component" value="Unassembled WGS sequence"/>
</dbReference>
<organism evidence="3 4">
    <name type="scientific">Duganella lactea</name>
    <dbReference type="NCBI Taxonomy" id="2692173"/>
    <lineage>
        <taxon>Bacteria</taxon>
        <taxon>Pseudomonadati</taxon>
        <taxon>Pseudomonadota</taxon>
        <taxon>Betaproteobacteria</taxon>
        <taxon>Burkholderiales</taxon>
        <taxon>Oxalobacteraceae</taxon>
        <taxon>Telluria group</taxon>
        <taxon>Duganella</taxon>
    </lineage>
</organism>
<comment type="caution">
    <text evidence="3">The sequence shown here is derived from an EMBL/GenBank/DDBJ whole genome shotgun (WGS) entry which is preliminary data.</text>
</comment>
<dbReference type="Pfam" id="PF25800">
    <property type="entry name" value="FimV_N"/>
    <property type="match status" value="1"/>
</dbReference>
<dbReference type="AlphaFoldDB" id="A0A6L8MU04"/>
<evidence type="ECO:0000259" key="2">
    <source>
        <dbReference type="Pfam" id="PF25800"/>
    </source>
</evidence>
<reference evidence="3 4" key="1">
    <citation type="submission" date="2019-12" db="EMBL/GenBank/DDBJ databases">
        <title>Novel species isolated from a subtropical stream in China.</title>
        <authorList>
            <person name="Lu H."/>
        </authorList>
    </citation>
    <scope>NUCLEOTIDE SEQUENCE [LARGE SCALE GENOMIC DNA]</scope>
    <source>
        <strain evidence="3 4">FT50W</strain>
    </source>
</reference>
<dbReference type="EMBL" id="WWCP01000073">
    <property type="protein sequence ID" value="MYM85479.1"/>
    <property type="molecule type" value="Genomic_DNA"/>
</dbReference>
<dbReference type="InterPro" id="IPR057840">
    <property type="entry name" value="FimV_N"/>
</dbReference>
<evidence type="ECO:0000256" key="1">
    <source>
        <dbReference type="SAM" id="SignalP"/>
    </source>
</evidence>
<feature type="non-terminal residue" evidence="3">
    <location>
        <position position="157"/>
    </location>
</feature>
<keyword evidence="1" id="KW-0732">Signal</keyword>
<feature type="signal peptide" evidence="1">
    <location>
        <begin position="1"/>
        <end position="19"/>
    </location>
</feature>
<protein>
    <submittedName>
        <fullName evidence="3">Pilus assembly protein FimV</fullName>
    </submittedName>
</protein>
<dbReference type="RefSeq" id="WP_371867339.1">
    <property type="nucleotide sequence ID" value="NZ_WWCP01000073.1"/>
</dbReference>
<feature type="domain" description="FimV N-terminal" evidence="2">
    <location>
        <begin position="21"/>
        <end position="125"/>
    </location>
</feature>
<accession>A0A6L8MU04</accession>
<evidence type="ECO:0000313" key="4">
    <source>
        <dbReference type="Proteomes" id="UP000474565"/>
    </source>
</evidence>
<proteinExistence type="predicted"/>
<gene>
    <name evidence="3" type="ORF">GTP44_26570</name>
</gene>
<sequence length="157" mass="16690">MQYTLLTLLLCFWLGAVQAAELGDVVPRSYRGQPLAADIELLALAPDELAGLQVRLADANVYRGANVAMPPALATARLQIERRGAQSVLHVTTAQPVAAEYVHLYVRLDTPGRQEVRLATVWLQPDPNPAPPVVVAPASAPTAEQLAAQARAARAAA</sequence>
<name>A0A6L8MU04_9BURK</name>
<evidence type="ECO:0000313" key="3">
    <source>
        <dbReference type="EMBL" id="MYM85479.1"/>
    </source>
</evidence>
<feature type="chain" id="PRO_5027006760" evidence="1">
    <location>
        <begin position="20"/>
        <end position="157"/>
    </location>
</feature>